<evidence type="ECO:0000313" key="2">
    <source>
        <dbReference type="EMBL" id="NEB83981.1"/>
    </source>
</evidence>
<keyword evidence="1" id="KW-0175">Coiled coil</keyword>
<name>A0A6G3SM36_STRAQ</name>
<comment type="caution">
    <text evidence="2">The sequence shown here is derived from an EMBL/GenBank/DDBJ whole genome shotgun (WGS) entry which is preliminary data.</text>
</comment>
<protein>
    <submittedName>
        <fullName evidence="2">DUF3450 domain-containing protein</fullName>
    </submittedName>
</protein>
<reference evidence="2" key="1">
    <citation type="submission" date="2020-01" db="EMBL/GenBank/DDBJ databases">
        <title>Insect and environment-associated Actinomycetes.</title>
        <authorList>
            <person name="Currrie C."/>
            <person name="Chevrette M."/>
            <person name="Carlson C."/>
            <person name="Stubbendieck R."/>
            <person name="Wendt-Pienkowski E."/>
        </authorList>
    </citation>
    <scope>NUCLEOTIDE SEQUENCE</scope>
    <source>
        <strain evidence="2">SID505</strain>
    </source>
</reference>
<proteinExistence type="predicted"/>
<dbReference type="RefSeq" id="WP_164256952.1">
    <property type="nucleotide sequence ID" value="NZ_JAAGMK010000180.1"/>
</dbReference>
<feature type="coiled-coil region" evidence="1">
    <location>
        <begin position="46"/>
        <end position="101"/>
    </location>
</feature>
<accession>A0A6G3SM36</accession>
<sequence>MDAATLGAVGTIVVGLAAAAAALIGQRTNARATHQGVVMTGFGGLVNELQEERADLREKLAQAHAELAGERSDKAQLHAQIAQLQAEIADRDRQIAALRRTAP</sequence>
<gene>
    <name evidence="2" type="ORF">G3I43_07285</name>
</gene>
<dbReference type="EMBL" id="JAAGMK010000180">
    <property type="protein sequence ID" value="NEB83981.1"/>
    <property type="molecule type" value="Genomic_DNA"/>
</dbReference>
<dbReference type="AlphaFoldDB" id="A0A6G3SM36"/>
<evidence type="ECO:0000256" key="1">
    <source>
        <dbReference type="SAM" id="Coils"/>
    </source>
</evidence>
<organism evidence="2">
    <name type="scientific">Streptomyces anulatus</name>
    <name type="common">Streptomyces chrysomallus</name>
    <dbReference type="NCBI Taxonomy" id="1892"/>
    <lineage>
        <taxon>Bacteria</taxon>
        <taxon>Bacillati</taxon>
        <taxon>Actinomycetota</taxon>
        <taxon>Actinomycetes</taxon>
        <taxon>Kitasatosporales</taxon>
        <taxon>Streptomycetaceae</taxon>
        <taxon>Streptomyces</taxon>
    </lineage>
</organism>